<dbReference type="PANTHER" id="PTHR21089:SF9">
    <property type="entry name" value="SHIKIMATE DEHYDROGENASE-LIKE PROTEIN HI_0607"/>
    <property type="match status" value="1"/>
</dbReference>
<dbReference type="Gene3D" id="3.40.50.720">
    <property type="entry name" value="NAD(P)-binding Rossmann-like Domain"/>
    <property type="match status" value="1"/>
</dbReference>
<evidence type="ECO:0000259" key="5">
    <source>
        <dbReference type="Pfam" id="PF01488"/>
    </source>
</evidence>
<accession>A0ABR7R061</accession>
<feature type="domain" description="Quinate/shikimate 5-dehydrogenase/glutamyl-tRNA reductase" evidence="5">
    <location>
        <begin position="119"/>
        <end position="169"/>
    </location>
</feature>
<dbReference type="SUPFAM" id="SSF51735">
    <property type="entry name" value="NAD(P)-binding Rossmann-fold domains"/>
    <property type="match status" value="1"/>
</dbReference>
<gene>
    <name evidence="7" type="ORF">FcAc13_11160</name>
</gene>
<dbReference type="CDD" id="cd01065">
    <property type="entry name" value="NAD_bind_Shikimate_DH"/>
    <property type="match status" value="1"/>
</dbReference>
<dbReference type="EC" id="1.1.1.25" evidence="1"/>
<dbReference type="Pfam" id="PF01488">
    <property type="entry name" value="Shikimate_DH"/>
    <property type="match status" value="1"/>
</dbReference>
<evidence type="ECO:0000256" key="4">
    <source>
        <dbReference type="ARBA" id="ARBA00049442"/>
    </source>
</evidence>
<dbReference type="NCBIfam" id="NF009202">
    <property type="entry name" value="PRK12550.1"/>
    <property type="match status" value="1"/>
</dbReference>
<comment type="catalytic activity">
    <reaction evidence="4">
        <text>shikimate + NADP(+) = 3-dehydroshikimate + NADPH + H(+)</text>
        <dbReference type="Rhea" id="RHEA:17737"/>
        <dbReference type="ChEBI" id="CHEBI:15378"/>
        <dbReference type="ChEBI" id="CHEBI:16630"/>
        <dbReference type="ChEBI" id="CHEBI:36208"/>
        <dbReference type="ChEBI" id="CHEBI:57783"/>
        <dbReference type="ChEBI" id="CHEBI:58349"/>
        <dbReference type="EC" id="1.1.1.25"/>
    </reaction>
</comment>
<evidence type="ECO:0000256" key="1">
    <source>
        <dbReference type="ARBA" id="ARBA00012962"/>
    </source>
</evidence>
<dbReference type="InterPro" id="IPR013708">
    <property type="entry name" value="Shikimate_DH-bd_N"/>
</dbReference>
<protein>
    <recommendedName>
        <fullName evidence="1">shikimate dehydrogenase (NADP(+))</fullName>
        <ecNumber evidence="1">1.1.1.25</ecNumber>
    </recommendedName>
</protein>
<dbReference type="SUPFAM" id="SSF53223">
    <property type="entry name" value="Aminoacid dehydrogenase-like, N-terminal domain"/>
    <property type="match status" value="1"/>
</dbReference>
<reference evidence="7 8" key="1">
    <citation type="submission" date="2020-06" db="EMBL/GenBank/DDBJ databases">
        <title>Frischella cerana isolated from Apis cerana gut homogenate.</title>
        <authorList>
            <person name="Wolter L.A."/>
            <person name="Suenami S."/>
            <person name="Miyazaki R."/>
        </authorList>
    </citation>
    <scope>NUCLEOTIDE SEQUENCE [LARGE SCALE GENOMIC DNA]</scope>
    <source>
        <strain evidence="7 8">Ac13</strain>
    </source>
</reference>
<dbReference type="InterPro" id="IPR022893">
    <property type="entry name" value="Shikimate_DH_fam"/>
</dbReference>
<keyword evidence="3" id="KW-0560">Oxidoreductase</keyword>
<dbReference type="Pfam" id="PF08501">
    <property type="entry name" value="Shikimate_dh_N"/>
    <property type="match status" value="1"/>
</dbReference>
<sequence>MINKDTQLCMSLSGRPGNFGTRFQNSLYQQLNLNYIYKAFTTNSIQDAITGIRALAIRGCAISMPFKESCIPFLDELTDSVKAIDSVNTIVNNGGYLKAYNTDYTAIRKLINQYKLAPKQSVIIHGSGGMAKAVIAAFHDAGFKDVTILARNSEKGLQLSQKYHYPHQTTPQKNYDILVNATSIGMDGGEEAKQLSFSRELISQATVIFEVVAIPTNTPLINEAKRQHKIMITGKEVMILQAVEQFILYTGKIPSAEQIRIAAEIASQPL</sequence>
<evidence type="ECO:0000256" key="2">
    <source>
        <dbReference type="ARBA" id="ARBA00022857"/>
    </source>
</evidence>
<proteinExistence type="predicted"/>
<dbReference type="InterPro" id="IPR046346">
    <property type="entry name" value="Aminoacid_DH-like_N_sf"/>
</dbReference>
<evidence type="ECO:0000259" key="6">
    <source>
        <dbReference type="Pfam" id="PF08501"/>
    </source>
</evidence>
<keyword evidence="8" id="KW-1185">Reference proteome</keyword>
<dbReference type="RefSeq" id="WP_187756298.1">
    <property type="nucleotide sequence ID" value="NZ_JABURY010000021.1"/>
</dbReference>
<dbReference type="PANTHER" id="PTHR21089">
    <property type="entry name" value="SHIKIMATE DEHYDROGENASE"/>
    <property type="match status" value="1"/>
</dbReference>
<dbReference type="EMBL" id="JABURY010000021">
    <property type="protein sequence ID" value="MBC9131858.1"/>
    <property type="molecule type" value="Genomic_DNA"/>
</dbReference>
<keyword evidence="2" id="KW-0521">NADP</keyword>
<dbReference type="Gene3D" id="3.40.50.10860">
    <property type="entry name" value="Leucine Dehydrogenase, chain A, domain 1"/>
    <property type="match status" value="1"/>
</dbReference>
<dbReference type="Proteomes" id="UP000651208">
    <property type="component" value="Unassembled WGS sequence"/>
</dbReference>
<organism evidence="7 8">
    <name type="scientific">Frischella japonica</name>
    <dbReference type="NCBI Taxonomy" id="2741544"/>
    <lineage>
        <taxon>Bacteria</taxon>
        <taxon>Pseudomonadati</taxon>
        <taxon>Pseudomonadota</taxon>
        <taxon>Gammaproteobacteria</taxon>
        <taxon>Orbales</taxon>
        <taxon>Orbaceae</taxon>
        <taxon>Frischella</taxon>
    </lineage>
</organism>
<evidence type="ECO:0000256" key="3">
    <source>
        <dbReference type="ARBA" id="ARBA00023002"/>
    </source>
</evidence>
<evidence type="ECO:0000313" key="7">
    <source>
        <dbReference type="EMBL" id="MBC9131858.1"/>
    </source>
</evidence>
<dbReference type="InterPro" id="IPR006151">
    <property type="entry name" value="Shikm_DH/Glu-tRNA_Rdtase"/>
</dbReference>
<feature type="domain" description="Shikimate dehydrogenase substrate binding N-terminal" evidence="6">
    <location>
        <begin position="23"/>
        <end position="90"/>
    </location>
</feature>
<evidence type="ECO:0000313" key="8">
    <source>
        <dbReference type="Proteomes" id="UP000651208"/>
    </source>
</evidence>
<comment type="caution">
    <text evidence="7">The sequence shown here is derived from an EMBL/GenBank/DDBJ whole genome shotgun (WGS) entry which is preliminary data.</text>
</comment>
<name>A0ABR7R061_9GAMM</name>
<dbReference type="InterPro" id="IPR036291">
    <property type="entry name" value="NAD(P)-bd_dom_sf"/>
</dbReference>